<evidence type="ECO:0000259" key="2">
    <source>
        <dbReference type="Pfam" id="PF02120"/>
    </source>
</evidence>
<feature type="compositionally biased region" description="Basic and acidic residues" evidence="1">
    <location>
        <begin position="85"/>
        <end position="96"/>
    </location>
</feature>
<gene>
    <name evidence="3" type="ORF">BAU17_01185</name>
</gene>
<feature type="region of interest" description="Disordered" evidence="1">
    <location>
        <begin position="39"/>
        <end position="96"/>
    </location>
</feature>
<keyword evidence="4" id="KW-1185">Reference proteome</keyword>
<comment type="caution">
    <text evidence="3">The sequence shown here is derived from an EMBL/GenBank/DDBJ whole genome shotgun (WGS) entry which is preliminary data.</text>
</comment>
<feature type="region of interest" description="Disordered" evidence="1">
    <location>
        <begin position="504"/>
        <end position="539"/>
    </location>
</feature>
<dbReference type="InterPro" id="IPR038610">
    <property type="entry name" value="FliK-like_C_sf"/>
</dbReference>
<evidence type="ECO:0000256" key="1">
    <source>
        <dbReference type="SAM" id="MobiDB-lite"/>
    </source>
</evidence>
<feature type="compositionally biased region" description="Polar residues" evidence="1">
    <location>
        <begin position="74"/>
        <end position="84"/>
    </location>
</feature>
<feature type="compositionally biased region" description="Low complexity" evidence="1">
    <location>
        <begin position="506"/>
        <end position="520"/>
    </location>
</feature>
<name>A0ABQ6YWD7_9ENTE</name>
<dbReference type="Proteomes" id="UP000782705">
    <property type="component" value="Unassembled WGS sequence"/>
</dbReference>
<organism evidence="3 4">
    <name type="scientific">Candidatus Enterococcus willemsii</name>
    <dbReference type="NCBI Taxonomy" id="1857215"/>
    <lineage>
        <taxon>Bacteria</taxon>
        <taxon>Bacillati</taxon>
        <taxon>Bacillota</taxon>
        <taxon>Bacilli</taxon>
        <taxon>Lactobacillales</taxon>
        <taxon>Enterococcaceae</taxon>
        <taxon>Enterococcus</taxon>
    </lineage>
</organism>
<reference evidence="3 4" key="1">
    <citation type="submission" date="2016-06" db="EMBL/GenBank/DDBJ databases">
        <title>Four novel species of enterococci isolated from chicken manure.</title>
        <authorList>
            <person name="Van Tyne D."/>
        </authorList>
    </citation>
    <scope>NUCLEOTIDE SEQUENCE [LARGE SCALE GENOMIC DNA]</scope>
    <source>
        <strain evidence="3 4">CU12B</strain>
    </source>
</reference>
<dbReference type="EMBL" id="MAEL01000054">
    <property type="protein sequence ID" value="KAF1302012.1"/>
    <property type="molecule type" value="Genomic_DNA"/>
</dbReference>
<feature type="region of interest" description="Disordered" evidence="1">
    <location>
        <begin position="136"/>
        <end position="155"/>
    </location>
</feature>
<dbReference type="Gene3D" id="3.30.750.140">
    <property type="match status" value="1"/>
</dbReference>
<dbReference type="RefSeq" id="WP_161902993.1">
    <property type="nucleotide sequence ID" value="NZ_MAEL01000054.1"/>
</dbReference>
<dbReference type="InterPro" id="IPR021136">
    <property type="entry name" value="Flagellar_hook_control-like_C"/>
</dbReference>
<feature type="compositionally biased region" description="Polar residues" evidence="1">
    <location>
        <begin position="136"/>
        <end position="154"/>
    </location>
</feature>
<feature type="domain" description="Flagellar hook-length control protein-like C-terminal" evidence="2">
    <location>
        <begin position="428"/>
        <end position="488"/>
    </location>
</feature>
<feature type="compositionally biased region" description="Polar residues" evidence="1">
    <location>
        <begin position="39"/>
        <end position="68"/>
    </location>
</feature>
<accession>A0ABQ6YWD7</accession>
<sequence length="555" mass="61742">MERIQRTTEISNFQVEKATIIHDISKFSTLFQQHLSQHNTMESSFGGQSETMNPMSDAQENSSTYQDQSEIDATDSTNKSSSELSEVRTSLETEHVDKSNAEVVGEKVTQKAKSDLSEQELLANAELTEFVTRMPNETQENSTRVSHSKSNVASEETIKLAESSGMTYDFMPVVETQPVNEQSELLDESMGLPSSDEYSLEEIKGITETTQFIEEEQLAQQIAENAFKKSIHSSQMADDVAERDNLTAADNKVFSLNDEQQLSEKSTQLNESVDVMKGQSTEISSVSKEKQHMLSESAEGLQEIKAPVRIATKQVLVKDSKQSQLPEDTEEHIQAEQSVSEAKLAELKGSVISETEAVASVSSNVHKKIPESQSMVTEIVEGQTISQDVTPTIVHIDVPKLAQGNSETIEKVAETFAKPVVKELKSIVRPNEKVLTFDLAPDHLGKVQVKMKVTAQMVSLEFTVQSEQAKKALETITPSFDKVLQKQEQVPVFSITRTAEAPLAMSSENQSSQNFQQSFSQERHMPQQQRSSMKYKRPVEEITEPEIEARVSILA</sequence>
<dbReference type="Pfam" id="PF02120">
    <property type="entry name" value="Flg_hook"/>
    <property type="match status" value="1"/>
</dbReference>
<protein>
    <recommendedName>
        <fullName evidence="2">Flagellar hook-length control protein-like C-terminal domain-containing protein</fullName>
    </recommendedName>
</protein>
<evidence type="ECO:0000313" key="3">
    <source>
        <dbReference type="EMBL" id="KAF1302012.1"/>
    </source>
</evidence>
<proteinExistence type="predicted"/>
<evidence type="ECO:0000313" key="4">
    <source>
        <dbReference type="Proteomes" id="UP000782705"/>
    </source>
</evidence>